<protein>
    <submittedName>
        <fullName evidence="1">Uncharacterized protein</fullName>
    </submittedName>
</protein>
<reference evidence="2" key="1">
    <citation type="submission" date="2024-07" db="EMBL/GenBank/DDBJ databases">
        <title>Two chromosome-level genome assemblies of Korean endemic species Abeliophyllum distichum and Forsythia ovata (Oleaceae).</title>
        <authorList>
            <person name="Jang H."/>
        </authorList>
    </citation>
    <scope>NUCLEOTIDE SEQUENCE [LARGE SCALE GENOMIC DNA]</scope>
</reference>
<organism evidence="1 2">
    <name type="scientific">Abeliophyllum distichum</name>
    <dbReference type="NCBI Taxonomy" id="126358"/>
    <lineage>
        <taxon>Eukaryota</taxon>
        <taxon>Viridiplantae</taxon>
        <taxon>Streptophyta</taxon>
        <taxon>Embryophyta</taxon>
        <taxon>Tracheophyta</taxon>
        <taxon>Spermatophyta</taxon>
        <taxon>Magnoliopsida</taxon>
        <taxon>eudicotyledons</taxon>
        <taxon>Gunneridae</taxon>
        <taxon>Pentapetalae</taxon>
        <taxon>asterids</taxon>
        <taxon>lamiids</taxon>
        <taxon>Lamiales</taxon>
        <taxon>Oleaceae</taxon>
        <taxon>Forsythieae</taxon>
        <taxon>Abeliophyllum</taxon>
    </lineage>
</organism>
<dbReference type="Proteomes" id="UP001604336">
    <property type="component" value="Unassembled WGS sequence"/>
</dbReference>
<evidence type="ECO:0000313" key="2">
    <source>
        <dbReference type="Proteomes" id="UP001604336"/>
    </source>
</evidence>
<sequence length="132" mass="15230">MDIDDIHFDDPDLDDEIDNHLSKMSTILVRLLSSSVMIFQKGEMVIGGMHLSRSERLHLSSRHFGQARSLQLRVLRKLSLRLIREAFVNGAKLFDLAHSERVWIMKSSPSMQDSLIEVLAFARVNQKSFIFF</sequence>
<proteinExistence type="predicted"/>
<accession>A0ABD1U0R3</accession>
<dbReference type="EMBL" id="JBFOLK010000004">
    <property type="protein sequence ID" value="KAL2518592.1"/>
    <property type="molecule type" value="Genomic_DNA"/>
</dbReference>
<keyword evidence="2" id="KW-1185">Reference proteome</keyword>
<name>A0ABD1U0R3_9LAMI</name>
<comment type="caution">
    <text evidence="1">The sequence shown here is derived from an EMBL/GenBank/DDBJ whole genome shotgun (WGS) entry which is preliminary data.</text>
</comment>
<gene>
    <name evidence="1" type="ORF">Adt_14839</name>
</gene>
<dbReference type="AlphaFoldDB" id="A0ABD1U0R3"/>
<evidence type="ECO:0000313" key="1">
    <source>
        <dbReference type="EMBL" id="KAL2518592.1"/>
    </source>
</evidence>